<sequence>MMKFVTTSLVLVFILVTVAAANEIESPPRWCLPKPGVSPEKLQNVLDYICSRIACLQSTDRCYASSDLPGRAGVVMNMYFQFHGRTDQSCYFGGDNRSPLLSMRLLRLKTLNHYLYPSSSI</sequence>
<evidence type="ECO:0000256" key="4">
    <source>
        <dbReference type="ARBA" id="ARBA00023288"/>
    </source>
</evidence>
<dbReference type="PANTHER" id="PTHR31044:SF52">
    <property type="entry name" value="OS01G0631500 PROTEIN"/>
    <property type="match status" value="1"/>
</dbReference>
<dbReference type="SMART" id="SM00768">
    <property type="entry name" value="X8"/>
    <property type="match status" value="1"/>
</dbReference>
<evidence type="ECO:0000259" key="6">
    <source>
        <dbReference type="SMART" id="SM00768"/>
    </source>
</evidence>
<gene>
    <name evidence="7" type="ORF">ERUC_LOCUS40670</name>
</gene>
<comment type="subcellular location">
    <subcellularLocation>
        <location evidence="1">Cell membrane</location>
        <topology evidence="1">Lipid-anchor</topology>
        <topology evidence="1">GPI-anchor</topology>
    </subcellularLocation>
</comment>
<evidence type="ECO:0000256" key="1">
    <source>
        <dbReference type="ARBA" id="ARBA00004609"/>
    </source>
</evidence>
<dbReference type="EMBL" id="CAKOAT010786264">
    <property type="protein sequence ID" value="CAH8388187.1"/>
    <property type="molecule type" value="Genomic_DNA"/>
</dbReference>
<dbReference type="GO" id="GO:0098552">
    <property type="term" value="C:side of membrane"/>
    <property type="evidence" value="ECO:0007669"/>
    <property type="project" value="UniProtKB-KW"/>
</dbReference>
<keyword evidence="2" id="KW-0325">Glycoprotein</keyword>
<keyword evidence="2" id="KW-0472">Membrane</keyword>
<keyword evidence="3 5" id="KW-0732">Signal</keyword>
<feature type="chain" id="PRO_5044746794" description="X8 domain-containing protein" evidence="5">
    <location>
        <begin position="22"/>
        <end position="121"/>
    </location>
</feature>
<feature type="domain" description="X8" evidence="6">
    <location>
        <begin position="29"/>
        <end position="98"/>
    </location>
</feature>
<dbReference type="Gene3D" id="1.20.58.1040">
    <property type="match status" value="1"/>
</dbReference>
<dbReference type="InterPro" id="IPR012946">
    <property type="entry name" value="X8"/>
</dbReference>
<protein>
    <recommendedName>
        <fullName evidence="6">X8 domain-containing protein</fullName>
    </recommendedName>
</protein>
<dbReference type="Proteomes" id="UP001642260">
    <property type="component" value="Unassembled WGS sequence"/>
</dbReference>
<dbReference type="Pfam" id="PF07983">
    <property type="entry name" value="X8"/>
    <property type="match status" value="1"/>
</dbReference>
<accession>A0ABC8LXN2</accession>
<keyword evidence="2" id="KW-0336">GPI-anchor</keyword>
<evidence type="ECO:0000256" key="5">
    <source>
        <dbReference type="SAM" id="SignalP"/>
    </source>
</evidence>
<organism evidence="7 8">
    <name type="scientific">Eruca vesicaria subsp. sativa</name>
    <name type="common">Garden rocket</name>
    <name type="synonym">Eruca sativa</name>
    <dbReference type="NCBI Taxonomy" id="29727"/>
    <lineage>
        <taxon>Eukaryota</taxon>
        <taxon>Viridiplantae</taxon>
        <taxon>Streptophyta</taxon>
        <taxon>Embryophyta</taxon>
        <taxon>Tracheophyta</taxon>
        <taxon>Spermatophyta</taxon>
        <taxon>Magnoliopsida</taxon>
        <taxon>eudicotyledons</taxon>
        <taxon>Gunneridae</taxon>
        <taxon>Pentapetalae</taxon>
        <taxon>rosids</taxon>
        <taxon>malvids</taxon>
        <taxon>Brassicales</taxon>
        <taxon>Brassicaceae</taxon>
        <taxon>Brassiceae</taxon>
        <taxon>Eruca</taxon>
    </lineage>
</organism>
<keyword evidence="8" id="KW-1185">Reference proteome</keyword>
<reference evidence="7 8" key="1">
    <citation type="submission" date="2022-03" db="EMBL/GenBank/DDBJ databases">
        <authorList>
            <person name="Macdonald S."/>
            <person name="Ahmed S."/>
            <person name="Newling K."/>
        </authorList>
    </citation>
    <scope>NUCLEOTIDE SEQUENCE [LARGE SCALE GENOMIC DNA]</scope>
</reference>
<evidence type="ECO:0000256" key="3">
    <source>
        <dbReference type="ARBA" id="ARBA00022729"/>
    </source>
</evidence>
<comment type="caution">
    <text evidence="7">The sequence shown here is derived from an EMBL/GenBank/DDBJ whole genome shotgun (WGS) entry which is preliminary data.</text>
</comment>
<evidence type="ECO:0000313" key="8">
    <source>
        <dbReference type="Proteomes" id="UP001642260"/>
    </source>
</evidence>
<evidence type="ECO:0000256" key="2">
    <source>
        <dbReference type="ARBA" id="ARBA00022622"/>
    </source>
</evidence>
<dbReference type="AlphaFoldDB" id="A0ABC8LXN2"/>
<dbReference type="GO" id="GO:0009506">
    <property type="term" value="C:plasmodesma"/>
    <property type="evidence" value="ECO:0007669"/>
    <property type="project" value="UniProtKB-ARBA"/>
</dbReference>
<evidence type="ECO:0000313" key="7">
    <source>
        <dbReference type="EMBL" id="CAH8388187.1"/>
    </source>
</evidence>
<dbReference type="PANTHER" id="PTHR31044">
    <property type="entry name" value="BETA-1,3 GLUCANASE"/>
    <property type="match status" value="1"/>
</dbReference>
<dbReference type="InterPro" id="IPR044788">
    <property type="entry name" value="X8_dom_prot"/>
</dbReference>
<keyword evidence="4" id="KW-0449">Lipoprotein</keyword>
<dbReference type="GO" id="GO:0005886">
    <property type="term" value="C:plasma membrane"/>
    <property type="evidence" value="ECO:0007669"/>
    <property type="project" value="UniProtKB-SubCell"/>
</dbReference>
<name>A0ABC8LXN2_ERUVS</name>
<proteinExistence type="predicted"/>
<feature type="signal peptide" evidence="5">
    <location>
        <begin position="1"/>
        <end position="21"/>
    </location>
</feature>